<evidence type="ECO:0000259" key="2">
    <source>
        <dbReference type="PROSITE" id="PS50995"/>
    </source>
</evidence>
<dbReference type="PANTHER" id="PTHR33164">
    <property type="entry name" value="TRANSCRIPTIONAL REGULATOR, MARR FAMILY"/>
    <property type="match status" value="1"/>
</dbReference>
<dbReference type="AlphaFoldDB" id="A0A5C8Z0I0"/>
<dbReference type="InterPro" id="IPR036390">
    <property type="entry name" value="WH_DNA-bd_sf"/>
</dbReference>
<dbReference type="PANTHER" id="PTHR33164:SF99">
    <property type="entry name" value="MARR FAMILY REGULATORY PROTEIN"/>
    <property type="match status" value="1"/>
</dbReference>
<dbReference type="SUPFAM" id="SSF46785">
    <property type="entry name" value="Winged helix' DNA-binding domain"/>
    <property type="match status" value="1"/>
</dbReference>
<organism evidence="3 4">
    <name type="scientific">Quadrisphaera setariae</name>
    <dbReference type="NCBI Taxonomy" id="2593304"/>
    <lineage>
        <taxon>Bacteria</taxon>
        <taxon>Bacillati</taxon>
        <taxon>Actinomycetota</taxon>
        <taxon>Actinomycetes</taxon>
        <taxon>Kineosporiales</taxon>
        <taxon>Kineosporiaceae</taxon>
        <taxon>Quadrisphaera</taxon>
    </lineage>
</organism>
<accession>A0A5C8Z0I0</accession>
<feature type="region of interest" description="Disordered" evidence="1">
    <location>
        <begin position="152"/>
        <end position="175"/>
    </location>
</feature>
<sequence>MSEKPPSLDAQQLGAYFALMDVASLLRHAVEQQLKDAGDLSYVQFQLLARLGDSPTGSHRMTELADGVVYSRSGLTYQADLLEKAGLVTRAPSPEDDRGTTVTLTDAGRERLAAVFPGHVEVVQQLLLAPLAGGPDDDGGGRDGVRALAELLGPVREHIRTAPPRSAARRRRAAR</sequence>
<evidence type="ECO:0000313" key="4">
    <source>
        <dbReference type="Proteomes" id="UP000321234"/>
    </source>
</evidence>
<comment type="caution">
    <text evidence="3">The sequence shown here is derived from an EMBL/GenBank/DDBJ whole genome shotgun (WGS) entry which is preliminary data.</text>
</comment>
<name>A0A5C8Z0I0_9ACTN</name>
<dbReference type="Proteomes" id="UP000321234">
    <property type="component" value="Unassembled WGS sequence"/>
</dbReference>
<evidence type="ECO:0000313" key="3">
    <source>
        <dbReference type="EMBL" id="TXR51642.1"/>
    </source>
</evidence>
<keyword evidence="4" id="KW-1185">Reference proteome</keyword>
<dbReference type="SMART" id="SM00347">
    <property type="entry name" value="HTH_MARR"/>
    <property type="match status" value="1"/>
</dbReference>
<reference evidence="3 4" key="1">
    <citation type="submission" date="2019-07" db="EMBL/GenBank/DDBJ databases">
        <title>Quadrisphaera sp. strain DD2A genome sequencing and assembly.</title>
        <authorList>
            <person name="Kim I."/>
        </authorList>
    </citation>
    <scope>NUCLEOTIDE SEQUENCE [LARGE SCALE GENOMIC DNA]</scope>
    <source>
        <strain evidence="3 4">DD2A</strain>
    </source>
</reference>
<feature type="domain" description="HTH marR-type" evidence="2">
    <location>
        <begin position="12"/>
        <end position="157"/>
    </location>
</feature>
<dbReference type="Gene3D" id="1.10.10.10">
    <property type="entry name" value="Winged helix-like DNA-binding domain superfamily/Winged helix DNA-binding domain"/>
    <property type="match status" value="1"/>
</dbReference>
<dbReference type="EMBL" id="VKAC01000019">
    <property type="protein sequence ID" value="TXR51642.1"/>
    <property type="molecule type" value="Genomic_DNA"/>
</dbReference>
<dbReference type="OrthoDB" id="3821431at2"/>
<dbReference type="InterPro" id="IPR039422">
    <property type="entry name" value="MarR/SlyA-like"/>
</dbReference>
<dbReference type="InterPro" id="IPR000835">
    <property type="entry name" value="HTH_MarR-typ"/>
</dbReference>
<dbReference type="Pfam" id="PF12802">
    <property type="entry name" value="MarR_2"/>
    <property type="match status" value="1"/>
</dbReference>
<dbReference type="RefSeq" id="WP_147928436.1">
    <property type="nucleotide sequence ID" value="NZ_VKAC01000019.1"/>
</dbReference>
<dbReference type="GO" id="GO:0006950">
    <property type="term" value="P:response to stress"/>
    <property type="evidence" value="ECO:0007669"/>
    <property type="project" value="TreeGrafter"/>
</dbReference>
<gene>
    <name evidence="3" type="ORF">FMM08_21670</name>
</gene>
<dbReference type="PROSITE" id="PS50995">
    <property type="entry name" value="HTH_MARR_2"/>
    <property type="match status" value="1"/>
</dbReference>
<dbReference type="GO" id="GO:0003700">
    <property type="term" value="F:DNA-binding transcription factor activity"/>
    <property type="evidence" value="ECO:0007669"/>
    <property type="project" value="InterPro"/>
</dbReference>
<protein>
    <submittedName>
        <fullName evidence="3">MarR family transcriptional regulator</fullName>
    </submittedName>
</protein>
<evidence type="ECO:0000256" key="1">
    <source>
        <dbReference type="SAM" id="MobiDB-lite"/>
    </source>
</evidence>
<dbReference type="InterPro" id="IPR036388">
    <property type="entry name" value="WH-like_DNA-bd_sf"/>
</dbReference>
<proteinExistence type="predicted"/>